<sequence length="75" mass="8843">MLCLCWDDVLQVFFPLGLLHFLSDAGIQLDWVKCFINLRYREFCVVWSVSFIAHGPTFYMFYTLITPAAMRGHYD</sequence>
<comment type="caution">
    <text evidence="2">The sequence shown here is derived from an EMBL/GenBank/DDBJ whole genome shotgun (WGS) entry which is preliminary data.</text>
</comment>
<keyword evidence="1" id="KW-1133">Transmembrane helix</keyword>
<accession>A0A498I1K3</accession>
<dbReference type="AlphaFoldDB" id="A0A498I1K3"/>
<keyword evidence="3" id="KW-1185">Reference proteome</keyword>
<gene>
    <name evidence="2" type="ORF">DVH24_023750</name>
</gene>
<dbReference type="EMBL" id="RDQH01000340">
    <property type="protein sequence ID" value="RXH77476.1"/>
    <property type="molecule type" value="Genomic_DNA"/>
</dbReference>
<keyword evidence="1" id="KW-0472">Membrane</keyword>
<evidence type="ECO:0000256" key="1">
    <source>
        <dbReference type="SAM" id="Phobius"/>
    </source>
</evidence>
<organism evidence="2 3">
    <name type="scientific">Malus domestica</name>
    <name type="common">Apple</name>
    <name type="synonym">Pyrus malus</name>
    <dbReference type="NCBI Taxonomy" id="3750"/>
    <lineage>
        <taxon>Eukaryota</taxon>
        <taxon>Viridiplantae</taxon>
        <taxon>Streptophyta</taxon>
        <taxon>Embryophyta</taxon>
        <taxon>Tracheophyta</taxon>
        <taxon>Spermatophyta</taxon>
        <taxon>Magnoliopsida</taxon>
        <taxon>eudicotyledons</taxon>
        <taxon>Gunneridae</taxon>
        <taxon>Pentapetalae</taxon>
        <taxon>rosids</taxon>
        <taxon>fabids</taxon>
        <taxon>Rosales</taxon>
        <taxon>Rosaceae</taxon>
        <taxon>Amygdaloideae</taxon>
        <taxon>Maleae</taxon>
        <taxon>Malus</taxon>
    </lineage>
</organism>
<reference evidence="2 3" key="1">
    <citation type="submission" date="2018-10" db="EMBL/GenBank/DDBJ databases">
        <title>A high-quality apple genome assembly.</title>
        <authorList>
            <person name="Hu J."/>
        </authorList>
    </citation>
    <scope>NUCLEOTIDE SEQUENCE [LARGE SCALE GENOMIC DNA]</scope>
    <source>
        <strain evidence="3">cv. HFTH1</strain>
        <tissue evidence="2">Young leaf</tissue>
    </source>
</reference>
<feature type="transmembrane region" description="Helical" evidence="1">
    <location>
        <begin position="44"/>
        <end position="65"/>
    </location>
</feature>
<keyword evidence="1" id="KW-0812">Transmembrane</keyword>
<name>A0A498I1K3_MALDO</name>
<evidence type="ECO:0000313" key="2">
    <source>
        <dbReference type="EMBL" id="RXH77476.1"/>
    </source>
</evidence>
<evidence type="ECO:0000313" key="3">
    <source>
        <dbReference type="Proteomes" id="UP000290289"/>
    </source>
</evidence>
<dbReference type="Proteomes" id="UP000290289">
    <property type="component" value="Chromosome 14"/>
</dbReference>
<proteinExistence type="predicted"/>
<protein>
    <submittedName>
        <fullName evidence="2">Uncharacterized protein</fullName>
    </submittedName>
</protein>